<dbReference type="GO" id="GO:0003677">
    <property type="term" value="F:DNA binding"/>
    <property type="evidence" value="ECO:0007669"/>
    <property type="project" value="UniProtKB-UniRule"/>
</dbReference>
<dbReference type="PANTHER" id="PTHR10887:SF433">
    <property type="entry name" value="DNA REPLICATION ATP-DEPENDENT HELICASE_NUCLEASE DNA2"/>
    <property type="match status" value="1"/>
</dbReference>
<proteinExistence type="inferred from homology"/>
<comment type="caution">
    <text evidence="6">The sequence shown here is derived from an EMBL/GenBank/DDBJ whole genome shotgun (WGS) entry which is preliminary data.</text>
</comment>
<keyword evidence="2" id="KW-0411">Iron-sulfur</keyword>
<dbReference type="GO" id="GO:0005737">
    <property type="term" value="C:cytoplasm"/>
    <property type="evidence" value="ECO:0007669"/>
    <property type="project" value="TreeGrafter"/>
</dbReference>
<dbReference type="GO" id="GO:0046872">
    <property type="term" value="F:metal ion binding"/>
    <property type="evidence" value="ECO:0007669"/>
    <property type="project" value="UniProtKB-UniRule"/>
</dbReference>
<dbReference type="GO" id="GO:0005524">
    <property type="term" value="F:ATP binding"/>
    <property type="evidence" value="ECO:0007669"/>
    <property type="project" value="UniProtKB-UniRule"/>
</dbReference>
<keyword evidence="2" id="KW-0511">Multifunctional enzyme</keyword>
<comment type="function">
    <text evidence="2">Key enzyme involved in DNA replication and DNA repair. Involved in Okazaki fragments processing by cleaving long flaps that escape FEN1: flaps that are longer than 27 nucleotides are coated by replication protein A complex (RPA), leading to recruit DNA2 which cleaves the flap until it is too short to bind RPA and becomes a substrate for FEN1. Also involved in 5'-end resection of DNA during double-strand break (DSB) repair by mediating the cleavage of 5'-ssDNA.</text>
</comment>
<keyword evidence="2" id="KW-0547">Nucleotide-binding</keyword>
<accession>A0A9P5KSF1</accession>
<dbReference type="GO" id="GO:0005694">
    <property type="term" value="C:chromosome"/>
    <property type="evidence" value="ECO:0007669"/>
    <property type="project" value="UniProtKB-SubCell"/>
</dbReference>
<dbReference type="GO" id="GO:0051539">
    <property type="term" value="F:4 iron, 4 sulfur cluster binding"/>
    <property type="evidence" value="ECO:0007669"/>
    <property type="project" value="UniProtKB-UniRule"/>
</dbReference>
<dbReference type="InterPro" id="IPR047187">
    <property type="entry name" value="SF1_C_Upf1"/>
</dbReference>
<dbReference type="InterPro" id="IPR041677">
    <property type="entry name" value="DNA2/NAM7_AAA_11"/>
</dbReference>
<dbReference type="Gene3D" id="3.40.50.300">
    <property type="entry name" value="P-loop containing nucleotide triphosphate hydrolases"/>
    <property type="match status" value="1"/>
</dbReference>
<evidence type="ECO:0000259" key="4">
    <source>
        <dbReference type="Pfam" id="PF13086"/>
    </source>
</evidence>
<dbReference type="Pfam" id="PF13087">
    <property type="entry name" value="AAA_12"/>
    <property type="match status" value="1"/>
</dbReference>
<keyword evidence="2" id="KW-0378">Hydrolase</keyword>
<dbReference type="CDD" id="cd18808">
    <property type="entry name" value="SF1_C_Upf1"/>
    <property type="match status" value="1"/>
</dbReference>
<sequence length="563" mass="62142">MDDPGILSEYLEKVGHVKQGHVDFFKHWNGLLVKEEMEMSSHLKEIWTLTSSAREKIGRSFAGLRVQGPPQEVQVSDVVTRYTYVLERSDPAAGPFTLANSEISSGDPIVVSDENGHVHLTSGLFVSGTRNAITITVNQRLTDSLQKRKGFDEEYNQVFNSRLNARIRLSQRGTGGDDEVDNVPTMLFRVDKDEFRQALSVARNNLVELLLQKGDHSNLRSIVDLAPPRFSELSALPQSVAQKLAHFNPDQFEAIKKVLVAQDYALILGMPGTGKTTTIAALIEILVARGQTVLLASYTHSAVDTILRKIKDSGFGILRLGRPSLVNPDVRHLAIDRLPALETSDGERTQNPREADVVQLVVEALCQSGVAETAVGVLSVYRAQLRLLTARLRARTGVEVLTADRSQGRDKDCIVISLVRSNSHAAVGDLLRDWRRLNVSFTRAKSKLIIVGSRNTLEGIGILRAFLDLVDDRGWAYELPPAAENVYRGLAPAAENASQGINKRLHVQSSPPPPRSAKRAAPHRVAALPRATTRKLGVVNDLFAELSHPQQQQQNQQQQPQQR</sequence>
<gene>
    <name evidence="6" type="ORF">DV451_004636</name>
</gene>
<protein>
    <recommendedName>
        <fullName evidence="2">DNA replication ATP-dependent helicase/nuclease</fullName>
        <ecNumber evidence="2">3.1.-.-</ecNumber>
        <ecNumber evidence="2">3.6.4.12</ecNumber>
    </recommendedName>
</protein>
<dbReference type="InterPro" id="IPR041679">
    <property type="entry name" value="DNA2/NAM7-like_C"/>
</dbReference>
<evidence type="ECO:0000313" key="7">
    <source>
        <dbReference type="Proteomes" id="UP000750522"/>
    </source>
</evidence>
<dbReference type="GO" id="GO:0017116">
    <property type="term" value="F:single-stranded DNA helicase activity"/>
    <property type="evidence" value="ECO:0007669"/>
    <property type="project" value="UniProtKB-UniRule"/>
</dbReference>
<comment type="subcellular location">
    <subcellularLocation>
        <location evidence="2">Nucleus</location>
    </subcellularLocation>
    <subcellularLocation>
        <location evidence="2">Chromosome</location>
    </subcellularLocation>
</comment>
<keyword evidence="2" id="KW-0238">DNA-binding</keyword>
<feature type="compositionally biased region" description="Low complexity" evidence="3">
    <location>
        <begin position="549"/>
        <end position="563"/>
    </location>
</feature>
<dbReference type="InterPro" id="IPR045055">
    <property type="entry name" value="DNA2/NAM7-like"/>
</dbReference>
<dbReference type="EMBL" id="QQZK01000144">
    <property type="protein sequence ID" value="KAF5095524.1"/>
    <property type="molecule type" value="Genomic_DNA"/>
</dbReference>
<dbReference type="EC" id="3.6.4.12" evidence="2"/>
<keyword evidence="2" id="KW-0158">Chromosome</keyword>
<evidence type="ECO:0000256" key="1">
    <source>
        <dbReference type="ARBA" id="ARBA00022806"/>
    </source>
</evidence>
<evidence type="ECO:0000259" key="5">
    <source>
        <dbReference type="Pfam" id="PF13087"/>
    </source>
</evidence>
<keyword evidence="2" id="KW-0408">Iron</keyword>
<dbReference type="AlphaFoldDB" id="A0A9P5KSF1"/>
<dbReference type="GO" id="GO:0005634">
    <property type="term" value="C:nucleus"/>
    <property type="evidence" value="ECO:0007669"/>
    <property type="project" value="UniProtKB-SubCell"/>
</dbReference>
<feature type="domain" description="DNA2/NAM7 helicase helicase" evidence="4">
    <location>
        <begin position="246"/>
        <end position="338"/>
    </location>
</feature>
<dbReference type="EC" id="3.1.-.-" evidence="2"/>
<keyword evidence="2" id="KW-0235">DNA replication</keyword>
<dbReference type="GO" id="GO:0071932">
    <property type="term" value="P:replication fork reversal"/>
    <property type="evidence" value="ECO:0007669"/>
    <property type="project" value="TreeGrafter"/>
</dbReference>
<comment type="catalytic activity">
    <reaction evidence="2">
        <text>ATP + H2O = ADP + phosphate + H(+)</text>
        <dbReference type="Rhea" id="RHEA:13065"/>
        <dbReference type="ChEBI" id="CHEBI:15377"/>
        <dbReference type="ChEBI" id="CHEBI:15378"/>
        <dbReference type="ChEBI" id="CHEBI:30616"/>
        <dbReference type="ChEBI" id="CHEBI:43474"/>
        <dbReference type="ChEBI" id="CHEBI:456216"/>
        <dbReference type="EC" id="3.6.4.12"/>
    </reaction>
</comment>
<comment type="similarity">
    <text evidence="2">Belongs to the DNA2/NAM7 helicase family.</text>
</comment>
<dbReference type="InterPro" id="IPR027417">
    <property type="entry name" value="P-loop_NTPase"/>
</dbReference>
<dbReference type="GO" id="GO:0006281">
    <property type="term" value="P:DNA repair"/>
    <property type="evidence" value="ECO:0007669"/>
    <property type="project" value="UniProtKB-KW"/>
</dbReference>
<keyword evidence="2" id="KW-0227">DNA damage</keyword>
<feature type="domain" description="DNA2/NAM7 helicase-like C-terminal" evidence="5">
    <location>
        <begin position="342"/>
        <end position="454"/>
    </location>
</feature>
<keyword evidence="2" id="KW-0004">4Fe-4S</keyword>
<evidence type="ECO:0000313" key="6">
    <source>
        <dbReference type="EMBL" id="KAF5095524.1"/>
    </source>
</evidence>
<feature type="region of interest" description="Disordered" evidence="3">
    <location>
        <begin position="504"/>
        <end position="563"/>
    </location>
</feature>
<keyword evidence="2" id="KW-0234">DNA repair</keyword>
<keyword evidence="2" id="KW-0479">Metal-binding</keyword>
<dbReference type="GO" id="GO:0033567">
    <property type="term" value="P:DNA replication, Okazaki fragment processing"/>
    <property type="evidence" value="ECO:0007669"/>
    <property type="project" value="UniProtKB-UniRule"/>
</dbReference>
<evidence type="ECO:0000256" key="3">
    <source>
        <dbReference type="SAM" id="MobiDB-lite"/>
    </source>
</evidence>
<dbReference type="PANTHER" id="PTHR10887">
    <property type="entry name" value="DNA2/NAM7 HELICASE FAMILY"/>
    <property type="match status" value="1"/>
</dbReference>
<keyword evidence="1 2" id="KW-0347">Helicase</keyword>
<dbReference type="SUPFAM" id="SSF52540">
    <property type="entry name" value="P-loop containing nucleoside triphosphate hydrolases"/>
    <property type="match status" value="2"/>
</dbReference>
<reference evidence="6" key="2">
    <citation type="submission" date="2020-01" db="EMBL/GenBank/DDBJ databases">
        <authorList>
            <person name="Perkins V."/>
            <person name="Lessard M.-H."/>
            <person name="Dugat-Bony E."/>
            <person name="Frenette M."/>
            <person name="Labrie S."/>
        </authorList>
    </citation>
    <scope>NUCLEOTIDE SEQUENCE</scope>
    <source>
        <strain evidence="6">LMA-70</strain>
    </source>
</reference>
<evidence type="ECO:0000256" key="2">
    <source>
        <dbReference type="RuleBase" id="RU367041"/>
    </source>
</evidence>
<dbReference type="Proteomes" id="UP000750522">
    <property type="component" value="Unassembled WGS sequence"/>
</dbReference>
<dbReference type="GO" id="GO:0017108">
    <property type="term" value="F:5'-flap endonuclease activity"/>
    <property type="evidence" value="ECO:0007669"/>
    <property type="project" value="UniProtKB-UniRule"/>
</dbReference>
<name>A0A9P5KSF1_GEOCN</name>
<keyword evidence="2" id="KW-0540">Nuclease</keyword>
<reference evidence="6" key="1">
    <citation type="journal article" date="2020" name="Front. Microbiol.">
        <title>Phenotypic and Genetic Characterization of the Cheese Ripening Yeast Geotrichum candidum.</title>
        <authorList>
            <person name="Perkins V."/>
            <person name="Vignola S."/>
            <person name="Lessard M.H."/>
            <person name="Plante P.L."/>
            <person name="Corbeil J."/>
            <person name="Dugat-Bony E."/>
            <person name="Frenette M."/>
            <person name="Labrie S."/>
        </authorList>
    </citation>
    <scope>NUCLEOTIDE SEQUENCE</scope>
    <source>
        <strain evidence="6">LMA-70</strain>
    </source>
</reference>
<keyword evidence="2" id="KW-0539">Nucleus</keyword>
<keyword evidence="2" id="KW-0067">ATP-binding</keyword>
<dbReference type="Pfam" id="PF13086">
    <property type="entry name" value="AAA_11"/>
    <property type="match status" value="1"/>
</dbReference>
<organism evidence="6 7">
    <name type="scientific">Geotrichum candidum</name>
    <name type="common">Oospora lactis</name>
    <name type="synonym">Dipodascus geotrichum</name>
    <dbReference type="NCBI Taxonomy" id="1173061"/>
    <lineage>
        <taxon>Eukaryota</taxon>
        <taxon>Fungi</taxon>
        <taxon>Dikarya</taxon>
        <taxon>Ascomycota</taxon>
        <taxon>Saccharomycotina</taxon>
        <taxon>Dipodascomycetes</taxon>
        <taxon>Dipodascales</taxon>
        <taxon>Dipodascaceae</taxon>
        <taxon>Geotrichum</taxon>
    </lineage>
</organism>